<organism evidence="1">
    <name type="scientific">Triticum aestivum</name>
    <name type="common">Wheat</name>
    <dbReference type="NCBI Taxonomy" id="4565"/>
    <lineage>
        <taxon>Eukaryota</taxon>
        <taxon>Viridiplantae</taxon>
        <taxon>Streptophyta</taxon>
        <taxon>Embryophyta</taxon>
        <taxon>Tracheophyta</taxon>
        <taxon>Spermatophyta</taxon>
        <taxon>Magnoliopsida</taxon>
        <taxon>Liliopsida</taxon>
        <taxon>Poales</taxon>
        <taxon>Poaceae</taxon>
        <taxon>BOP clade</taxon>
        <taxon>Pooideae</taxon>
        <taxon>Triticodae</taxon>
        <taxon>Triticeae</taxon>
        <taxon>Triticinae</taxon>
        <taxon>Triticum</taxon>
    </lineage>
</organism>
<keyword evidence="2" id="KW-1185">Reference proteome</keyword>
<dbReference type="OMA" id="HIATCYR"/>
<dbReference type="Gramene" id="TraesCS1B02G108600.1">
    <property type="protein sequence ID" value="TraesCS1B02G108600.1"/>
    <property type="gene ID" value="TraesCS1B02G108600"/>
</dbReference>
<dbReference type="AlphaFoldDB" id="A0A3B5YT40"/>
<evidence type="ECO:0000313" key="2">
    <source>
        <dbReference type="Proteomes" id="UP000019116"/>
    </source>
</evidence>
<dbReference type="InterPro" id="IPR007658">
    <property type="entry name" value="DUF594"/>
</dbReference>
<dbReference type="Gramene" id="TraesCS1B03G0291500.1">
    <property type="protein sequence ID" value="TraesCS1B03G0291500.1.CDS"/>
    <property type="gene ID" value="TraesCS1B03G0291500"/>
</dbReference>
<dbReference type="EnsemblPlants" id="TraesCS1B02G108600.1">
    <property type="protein sequence ID" value="TraesCS1B02G108600.1"/>
    <property type="gene ID" value="TraesCS1B02G108600"/>
</dbReference>
<dbReference type="Proteomes" id="UP000019116">
    <property type="component" value="Chromosome 1B"/>
</dbReference>
<proteinExistence type="predicted"/>
<reference evidence="1" key="2">
    <citation type="submission" date="2018-10" db="UniProtKB">
        <authorList>
            <consortium name="EnsemblPlants"/>
        </authorList>
    </citation>
    <scope>IDENTIFICATION</scope>
</reference>
<dbReference type="Gramene" id="TraesRN1B0100286600.1">
    <property type="protein sequence ID" value="TraesRN1B0100286600.1"/>
    <property type="gene ID" value="TraesRN1B0100286600"/>
</dbReference>
<dbReference type="PANTHER" id="PTHR31325">
    <property type="entry name" value="OS01G0798800 PROTEIN-RELATED"/>
    <property type="match status" value="1"/>
</dbReference>
<reference evidence="1" key="1">
    <citation type="submission" date="2018-08" db="EMBL/GenBank/DDBJ databases">
        <authorList>
            <person name="Rossello M."/>
        </authorList>
    </citation>
    <scope>NUCLEOTIDE SEQUENCE [LARGE SCALE GENOMIC DNA]</scope>
    <source>
        <strain evidence="1">cv. Chinese Spring</strain>
    </source>
</reference>
<evidence type="ECO:0000313" key="1">
    <source>
        <dbReference type="EnsemblPlants" id="TraesCS1B02G108600.1"/>
    </source>
</evidence>
<sequence>MSFHSYTSAFPRGFEHRGVKKADRIPLTDTVKLAIARTLKESNGQLSCGVSSLRQNFQAEEIPLWACNHETPARTMLIWHVATEYCVIAQCKTAELETLVLNHHTVAQQISSYCAYLMAFVPELLPDHPLETTRLFHEVRNEALNLLRKDRTPFEKHAKMKTYHRQHETTFALGIWLGKKLEEMRDDSRWKILADLWTEMILYIAPSDNAKDHIQHLANGGELLTHLWALLSHAGILERDQQIHGPD</sequence>
<dbReference type="Pfam" id="PF04578">
    <property type="entry name" value="DUF594"/>
    <property type="match status" value="1"/>
</dbReference>
<name>A0A3B5YT40_WHEAT</name>
<dbReference type="STRING" id="4565.A0A3B5YT40"/>
<evidence type="ECO:0008006" key="3">
    <source>
        <dbReference type="Google" id="ProtNLM"/>
    </source>
</evidence>
<accession>A0A3B5YT40</accession>
<protein>
    <recommendedName>
        <fullName evidence="3">DUF4220 domain-containing protein</fullName>
    </recommendedName>
</protein>